<protein>
    <recommendedName>
        <fullName evidence="3">Stage VI sporulation protein F</fullName>
    </recommendedName>
</protein>
<dbReference type="EMBL" id="JXAK01000036">
    <property type="protein sequence ID" value="KIL39486.1"/>
    <property type="molecule type" value="Genomic_DNA"/>
</dbReference>
<reference evidence="1 2" key="1">
    <citation type="submission" date="2014-12" db="EMBL/GenBank/DDBJ databases">
        <title>Draft genome sequence of Paenibacillus kamchatkensis strain B-2647.</title>
        <authorList>
            <person name="Karlyshev A.V."/>
            <person name="Kudryashova E.B."/>
        </authorList>
    </citation>
    <scope>NUCLEOTIDE SEQUENCE [LARGE SCALE GENOMIC DNA]</scope>
    <source>
        <strain evidence="1 2">VKM B-2647</strain>
    </source>
</reference>
<organism evidence="1 2">
    <name type="scientific">Gordoniibacillus kamchatkensis</name>
    <dbReference type="NCBI Taxonomy" id="1590651"/>
    <lineage>
        <taxon>Bacteria</taxon>
        <taxon>Bacillati</taxon>
        <taxon>Bacillota</taxon>
        <taxon>Bacilli</taxon>
        <taxon>Bacillales</taxon>
        <taxon>Paenibacillaceae</taxon>
        <taxon>Gordoniibacillus</taxon>
    </lineage>
</organism>
<keyword evidence="2" id="KW-1185">Reference proteome</keyword>
<dbReference type="Proteomes" id="UP000031967">
    <property type="component" value="Unassembled WGS sequence"/>
</dbReference>
<comment type="caution">
    <text evidence="1">The sequence shown here is derived from an EMBL/GenBank/DDBJ whole genome shotgun (WGS) entry which is preliminary data.</text>
</comment>
<proteinExistence type="predicted"/>
<name>A0ABR5AES7_9BACL</name>
<evidence type="ECO:0000313" key="1">
    <source>
        <dbReference type="EMBL" id="KIL39486.1"/>
    </source>
</evidence>
<dbReference type="RefSeq" id="WP_041049208.1">
    <property type="nucleotide sequence ID" value="NZ_JXAK01000036.1"/>
</dbReference>
<dbReference type="InterPro" id="IPR025942">
    <property type="entry name" value="SpoVIF"/>
</dbReference>
<evidence type="ECO:0008006" key="3">
    <source>
        <dbReference type="Google" id="ProtNLM"/>
    </source>
</evidence>
<gene>
    <name evidence="1" type="ORF">SD70_19560</name>
</gene>
<dbReference type="Pfam" id="PF14069">
    <property type="entry name" value="SpoVIF"/>
    <property type="match status" value="1"/>
</dbReference>
<evidence type="ECO:0000313" key="2">
    <source>
        <dbReference type="Proteomes" id="UP000031967"/>
    </source>
</evidence>
<accession>A0ABR5AES7</accession>
<sequence>MNNISKNALQFINRKSGKKISEQAIKKIASSVKPSTFKSDSELRSLIMQVSKMANIPVSDATVNEIIRTVKGAGGTGLAQLIKSMLSK</sequence>